<proteinExistence type="predicted"/>
<evidence type="ECO:0008006" key="3">
    <source>
        <dbReference type="Google" id="ProtNLM"/>
    </source>
</evidence>
<dbReference type="AlphaFoldDB" id="A0A7K0DJ37"/>
<accession>A0A7K0DJ37</accession>
<dbReference type="InterPro" id="IPR029063">
    <property type="entry name" value="SAM-dependent_MTases_sf"/>
</dbReference>
<dbReference type="InterPro" id="IPR006764">
    <property type="entry name" value="SAM_dep_MeTrfase_SAV2177_type"/>
</dbReference>
<dbReference type="Pfam" id="PF04672">
    <property type="entry name" value="Methyltransf_19"/>
    <property type="match status" value="1"/>
</dbReference>
<protein>
    <recommendedName>
        <fullName evidence="3">S-adenosyl methyltransferase</fullName>
    </recommendedName>
</protein>
<name>A0A7K0DJ37_9NOCA</name>
<dbReference type="CDD" id="cd02440">
    <property type="entry name" value="AdoMet_MTases"/>
    <property type="match status" value="1"/>
</dbReference>
<evidence type="ECO:0000313" key="1">
    <source>
        <dbReference type="EMBL" id="MQY25272.1"/>
    </source>
</evidence>
<dbReference type="PIRSF" id="PIRSF017393">
    <property type="entry name" value="MTase_SAV2177"/>
    <property type="match status" value="1"/>
</dbReference>
<evidence type="ECO:0000313" key="2">
    <source>
        <dbReference type="Proteomes" id="UP000431401"/>
    </source>
</evidence>
<dbReference type="EMBL" id="WEGI01000002">
    <property type="protein sequence ID" value="MQY25272.1"/>
    <property type="molecule type" value="Genomic_DNA"/>
</dbReference>
<dbReference type="Gene3D" id="3.40.50.150">
    <property type="entry name" value="Vaccinia Virus protein VP39"/>
    <property type="match status" value="1"/>
</dbReference>
<gene>
    <name evidence="1" type="ORF">NRB56_08280</name>
</gene>
<dbReference type="Proteomes" id="UP000431401">
    <property type="component" value="Unassembled WGS sequence"/>
</dbReference>
<sequence>MVVQPLLPDWAADDIDPRIPSPARVYDHLLGGFANFEVDRRIAAKMIEVIPEVPRTARANRAFLQRAVRYLAEAGIDQYLDLGSGIPTAGNVHEIAQRVDPAARVVYVDIDPVAVTMSRRLLTGNPNATAVHGDFTDLPAVLAHPQVTGLLDFSRPIAVLLVSVLHFVYDDAVAERLFARLHEALAPGSHVALSHLTREGPAEQLERMRAVTTEVTGRGDKLRTHAEISTLLGDFEPVEPGLVHLARWRPDPDQPLPELRPLDGFAAVAVKH</sequence>
<organism evidence="1 2">
    <name type="scientific">Nocardia aurantia</name>
    <dbReference type="NCBI Taxonomy" id="2585199"/>
    <lineage>
        <taxon>Bacteria</taxon>
        <taxon>Bacillati</taxon>
        <taxon>Actinomycetota</taxon>
        <taxon>Actinomycetes</taxon>
        <taxon>Mycobacteriales</taxon>
        <taxon>Nocardiaceae</taxon>
        <taxon>Nocardia</taxon>
    </lineage>
</organism>
<keyword evidence="2" id="KW-1185">Reference proteome</keyword>
<reference evidence="1 2" key="1">
    <citation type="submission" date="2019-10" db="EMBL/GenBank/DDBJ databases">
        <title>Nocardia macrotermitis sp. nov. and Nocardia aurantia sp. nov., isolated from the gut of fungus growing-termite Macrotermes natalensis.</title>
        <authorList>
            <person name="Benndorf R."/>
            <person name="Schwitalla J."/>
            <person name="Martin K."/>
            <person name="De Beer W."/>
            <person name="Kaster A.-K."/>
            <person name="Vollmers J."/>
            <person name="Poulsen M."/>
            <person name="Beemelmanns C."/>
        </authorList>
    </citation>
    <scope>NUCLEOTIDE SEQUENCE [LARGE SCALE GENOMIC DNA]</scope>
    <source>
        <strain evidence="1 2">RB56</strain>
    </source>
</reference>
<comment type="caution">
    <text evidence="1">The sequence shown here is derived from an EMBL/GenBank/DDBJ whole genome shotgun (WGS) entry which is preliminary data.</text>
</comment>
<dbReference type="SUPFAM" id="SSF53335">
    <property type="entry name" value="S-adenosyl-L-methionine-dependent methyltransferases"/>
    <property type="match status" value="1"/>
</dbReference>